<protein>
    <recommendedName>
        <fullName evidence="2">Periplasmic copper-binding protein NosD beta helix domain-containing protein</fullName>
    </recommendedName>
</protein>
<dbReference type="Gene3D" id="2.160.20.10">
    <property type="entry name" value="Single-stranded right-handed beta-helix, Pectin lyase-like"/>
    <property type="match status" value="1"/>
</dbReference>
<evidence type="ECO:0000256" key="1">
    <source>
        <dbReference type="SAM" id="SignalP"/>
    </source>
</evidence>
<dbReference type="SMART" id="SM00710">
    <property type="entry name" value="PbH1"/>
    <property type="match status" value="4"/>
</dbReference>
<gene>
    <name evidence="3" type="ORF">J2X06_002236</name>
</gene>
<reference evidence="3 4" key="1">
    <citation type="submission" date="2023-07" db="EMBL/GenBank/DDBJ databases">
        <title>Sorghum-associated microbial communities from plants grown in Nebraska, USA.</title>
        <authorList>
            <person name="Schachtman D."/>
        </authorList>
    </citation>
    <scope>NUCLEOTIDE SEQUENCE [LARGE SCALE GENOMIC DNA]</scope>
    <source>
        <strain evidence="3 4">BE198</strain>
    </source>
</reference>
<dbReference type="InterPro" id="IPR006626">
    <property type="entry name" value="PbH1"/>
</dbReference>
<proteinExistence type="predicted"/>
<keyword evidence="1" id="KW-0732">Signal</keyword>
<evidence type="ECO:0000313" key="4">
    <source>
        <dbReference type="Proteomes" id="UP001251524"/>
    </source>
</evidence>
<feature type="signal peptide" evidence="1">
    <location>
        <begin position="1"/>
        <end position="20"/>
    </location>
</feature>
<comment type="caution">
    <text evidence="3">The sequence shown here is derived from an EMBL/GenBank/DDBJ whole genome shotgun (WGS) entry which is preliminary data.</text>
</comment>
<feature type="chain" id="PRO_5046432242" description="Periplasmic copper-binding protein NosD beta helix domain-containing protein" evidence="1">
    <location>
        <begin position="21"/>
        <end position="283"/>
    </location>
</feature>
<evidence type="ECO:0000259" key="2">
    <source>
        <dbReference type="Pfam" id="PF05048"/>
    </source>
</evidence>
<dbReference type="InterPro" id="IPR011050">
    <property type="entry name" value="Pectin_lyase_fold/virulence"/>
</dbReference>
<dbReference type="Pfam" id="PF05048">
    <property type="entry name" value="NosD"/>
    <property type="match status" value="1"/>
</dbReference>
<dbReference type="RefSeq" id="WP_310062311.1">
    <property type="nucleotide sequence ID" value="NZ_JAVDVY010000002.1"/>
</dbReference>
<evidence type="ECO:0000313" key="3">
    <source>
        <dbReference type="EMBL" id="MDR7135027.1"/>
    </source>
</evidence>
<organism evidence="3 4">
    <name type="scientific">Lysobacter niastensis</name>
    <dbReference type="NCBI Taxonomy" id="380629"/>
    <lineage>
        <taxon>Bacteria</taxon>
        <taxon>Pseudomonadati</taxon>
        <taxon>Pseudomonadota</taxon>
        <taxon>Gammaproteobacteria</taxon>
        <taxon>Lysobacterales</taxon>
        <taxon>Lysobacteraceae</taxon>
        <taxon>Lysobacter</taxon>
    </lineage>
</organism>
<sequence>MFARIIAAAGLALASLSAPAQETAPTCGTFITSLPYTISAPGYYCLKQNLQTDVMSIQILSDDVVLNCRGKTITNTSRSQGSDGIAVFQGTRNVTVQGCTVRDFDRGISVFSSGGNISVLNNHVDGAISNGIQAGGNDIRIANNRITNIHGQQPTGIYLVPQSPEVSATGQEVINNVIANVYGGQINTGIAIGGSTAPRITNNHIIDIEGNNETSFSVAFWLMNWAQGATTTGVEMINNTVTSRVPGMGGIWGQPQLCRGNVSVGLPGAFSGCLTSFDTTDIP</sequence>
<dbReference type="SUPFAM" id="SSF51126">
    <property type="entry name" value="Pectin lyase-like"/>
    <property type="match status" value="1"/>
</dbReference>
<dbReference type="InterPro" id="IPR007742">
    <property type="entry name" value="NosD_dom"/>
</dbReference>
<accession>A0ABU1WBM9</accession>
<dbReference type="InterPro" id="IPR012334">
    <property type="entry name" value="Pectin_lyas_fold"/>
</dbReference>
<dbReference type="EMBL" id="JAVDVY010000002">
    <property type="protein sequence ID" value="MDR7135027.1"/>
    <property type="molecule type" value="Genomic_DNA"/>
</dbReference>
<name>A0ABU1WBM9_9GAMM</name>
<keyword evidence="4" id="KW-1185">Reference proteome</keyword>
<dbReference type="Proteomes" id="UP001251524">
    <property type="component" value="Unassembled WGS sequence"/>
</dbReference>
<feature type="domain" description="Periplasmic copper-binding protein NosD beta helix" evidence="2">
    <location>
        <begin position="55"/>
        <end position="243"/>
    </location>
</feature>